<keyword evidence="3" id="KW-1185">Reference proteome</keyword>
<feature type="transmembrane region" description="Helical" evidence="1">
    <location>
        <begin position="80"/>
        <end position="98"/>
    </location>
</feature>
<protein>
    <submittedName>
        <fullName evidence="2">Uncharacterized protein</fullName>
    </submittedName>
</protein>
<organism evidence="2 3">
    <name type="scientific">Eumeta variegata</name>
    <name type="common">Bagworm moth</name>
    <name type="synonym">Eumeta japonica</name>
    <dbReference type="NCBI Taxonomy" id="151549"/>
    <lineage>
        <taxon>Eukaryota</taxon>
        <taxon>Metazoa</taxon>
        <taxon>Ecdysozoa</taxon>
        <taxon>Arthropoda</taxon>
        <taxon>Hexapoda</taxon>
        <taxon>Insecta</taxon>
        <taxon>Pterygota</taxon>
        <taxon>Neoptera</taxon>
        <taxon>Endopterygota</taxon>
        <taxon>Lepidoptera</taxon>
        <taxon>Glossata</taxon>
        <taxon>Ditrysia</taxon>
        <taxon>Tineoidea</taxon>
        <taxon>Psychidae</taxon>
        <taxon>Oiketicinae</taxon>
        <taxon>Eumeta</taxon>
    </lineage>
</organism>
<proteinExistence type="predicted"/>
<keyword evidence="1" id="KW-0812">Transmembrane</keyword>
<reference evidence="2 3" key="1">
    <citation type="journal article" date="2019" name="Commun. Biol.">
        <title>The bagworm genome reveals a unique fibroin gene that provides high tensile strength.</title>
        <authorList>
            <person name="Kono N."/>
            <person name="Nakamura H."/>
            <person name="Ohtoshi R."/>
            <person name="Tomita M."/>
            <person name="Numata K."/>
            <person name="Arakawa K."/>
        </authorList>
    </citation>
    <scope>NUCLEOTIDE SEQUENCE [LARGE SCALE GENOMIC DNA]</scope>
</reference>
<evidence type="ECO:0000256" key="1">
    <source>
        <dbReference type="SAM" id="Phobius"/>
    </source>
</evidence>
<evidence type="ECO:0000313" key="3">
    <source>
        <dbReference type="Proteomes" id="UP000299102"/>
    </source>
</evidence>
<keyword evidence="1" id="KW-0472">Membrane</keyword>
<comment type="caution">
    <text evidence="2">The sequence shown here is derived from an EMBL/GenBank/DDBJ whole genome shotgun (WGS) entry which is preliminary data.</text>
</comment>
<dbReference type="Proteomes" id="UP000299102">
    <property type="component" value="Unassembled WGS sequence"/>
</dbReference>
<gene>
    <name evidence="2" type="ORF">EVAR_9994_1</name>
</gene>
<dbReference type="EMBL" id="BGZK01000079">
    <property type="protein sequence ID" value="GBP16413.1"/>
    <property type="molecule type" value="Genomic_DNA"/>
</dbReference>
<keyword evidence="1" id="KW-1133">Transmembrane helix</keyword>
<sequence>MVAYYKKWKKLDCEKNFTSERVNQDLADNIEANVPSYFKVTRLGAALTWKKAKSGPHLGRPTMTEEMALRSWVAQKKRLLYARGSGVILVIFIQELMFKISRRNFNVA</sequence>
<accession>A0A4C1TQZ9</accession>
<evidence type="ECO:0000313" key="2">
    <source>
        <dbReference type="EMBL" id="GBP16413.1"/>
    </source>
</evidence>
<dbReference type="AlphaFoldDB" id="A0A4C1TQZ9"/>
<name>A0A4C1TQZ9_EUMVA</name>